<dbReference type="Pfam" id="PF03567">
    <property type="entry name" value="Sulfotransfer_2"/>
    <property type="match status" value="1"/>
</dbReference>
<comment type="similarity">
    <text evidence="2 9">Belongs to the sulfotransferase 2 family.</text>
</comment>
<evidence type="ECO:0000313" key="10">
    <source>
        <dbReference type="EMBL" id="CAG5077466.1"/>
    </source>
</evidence>
<evidence type="ECO:0000313" key="11">
    <source>
        <dbReference type="Proteomes" id="UP001158576"/>
    </source>
</evidence>
<keyword evidence="7" id="KW-0472">Membrane</keyword>
<protein>
    <recommendedName>
        <fullName evidence="9">Carbohydrate sulfotransferase</fullName>
        <ecNumber evidence="9">2.8.2.-</ecNumber>
    </recommendedName>
</protein>
<keyword evidence="6 9" id="KW-0333">Golgi apparatus</keyword>
<dbReference type="InterPro" id="IPR018011">
    <property type="entry name" value="Carb_sulfotrans_8-10"/>
</dbReference>
<proteinExistence type="inferred from homology"/>
<dbReference type="PANTHER" id="PTHR12137">
    <property type="entry name" value="CARBOHYDRATE SULFOTRANSFERASE"/>
    <property type="match status" value="1"/>
</dbReference>
<evidence type="ECO:0000256" key="8">
    <source>
        <dbReference type="ARBA" id="ARBA00023180"/>
    </source>
</evidence>
<keyword evidence="4" id="KW-0812">Transmembrane</keyword>
<evidence type="ECO:0000256" key="4">
    <source>
        <dbReference type="ARBA" id="ARBA00022692"/>
    </source>
</evidence>
<gene>
    <name evidence="10" type="ORF">OKIOD_LOCUS281</name>
</gene>
<evidence type="ECO:0000256" key="9">
    <source>
        <dbReference type="RuleBase" id="RU364020"/>
    </source>
</evidence>
<keyword evidence="5" id="KW-1133">Transmembrane helix</keyword>
<evidence type="ECO:0000256" key="1">
    <source>
        <dbReference type="ARBA" id="ARBA00004323"/>
    </source>
</evidence>
<evidence type="ECO:0000256" key="2">
    <source>
        <dbReference type="ARBA" id="ARBA00006339"/>
    </source>
</evidence>
<dbReference type="InterPro" id="IPR005331">
    <property type="entry name" value="Sulfotransferase"/>
</dbReference>
<dbReference type="EMBL" id="OU015568">
    <property type="protein sequence ID" value="CAG5077466.1"/>
    <property type="molecule type" value="Genomic_DNA"/>
</dbReference>
<reference evidence="10 11" key="1">
    <citation type="submission" date="2021-04" db="EMBL/GenBank/DDBJ databases">
        <authorList>
            <person name="Bliznina A."/>
        </authorList>
    </citation>
    <scope>NUCLEOTIDE SEQUENCE [LARGE SCALE GENOMIC DNA]</scope>
</reference>
<keyword evidence="11" id="KW-1185">Reference proteome</keyword>
<evidence type="ECO:0000256" key="5">
    <source>
        <dbReference type="ARBA" id="ARBA00022989"/>
    </source>
</evidence>
<accession>A0ABN7RLB9</accession>
<keyword evidence="3 9" id="KW-0808">Transferase</keyword>
<keyword evidence="8 9" id="KW-0325">Glycoprotein</keyword>
<dbReference type="Proteomes" id="UP001158576">
    <property type="component" value="Chromosome PAR"/>
</dbReference>
<name>A0ABN7RLB9_OIKDI</name>
<evidence type="ECO:0000256" key="6">
    <source>
        <dbReference type="ARBA" id="ARBA00023034"/>
    </source>
</evidence>
<keyword evidence="9" id="KW-0119">Carbohydrate metabolism</keyword>
<comment type="subcellular location">
    <subcellularLocation>
        <location evidence="1 9">Golgi apparatus membrane</location>
        <topology evidence="1 9">Single-pass type II membrane protein</topology>
    </subcellularLocation>
</comment>
<dbReference type="PANTHER" id="PTHR12137:SF54">
    <property type="entry name" value="CARBOHYDRATE SULFOTRANSFERASE"/>
    <property type="match status" value="1"/>
</dbReference>
<dbReference type="EC" id="2.8.2.-" evidence="9"/>
<sequence length="275" mass="32405">MRLLVFLPFAKGKTGLEVLEKRADILRETCTRDFHRTPRPRSFTGNHNAIVRFEESGLRICVPWKCASQYVKHIHDVVISDSEDNRRFVGDTQEKKNSTVLIARHPFVRLISSWNDKLLRENVLQSGPMMRHFNIDRFVTSDHETHLISFEDFLNYMVYAIEHDEPINRHFQPQHNMCDPCSSDFNTVLKVEHLKDEMVVLFRSHDLHVKELEETFHEQTGGFGAAEKDKLIEKVRSTLRPIPKETLWKIYDYYKNDFDILNYSFDMDMLTIGGF</sequence>
<organism evidence="10 11">
    <name type="scientific">Oikopleura dioica</name>
    <name type="common">Tunicate</name>
    <dbReference type="NCBI Taxonomy" id="34765"/>
    <lineage>
        <taxon>Eukaryota</taxon>
        <taxon>Metazoa</taxon>
        <taxon>Chordata</taxon>
        <taxon>Tunicata</taxon>
        <taxon>Appendicularia</taxon>
        <taxon>Copelata</taxon>
        <taxon>Oikopleuridae</taxon>
        <taxon>Oikopleura</taxon>
    </lineage>
</organism>
<evidence type="ECO:0000256" key="3">
    <source>
        <dbReference type="ARBA" id="ARBA00022679"/>
    </source>
</evidence>
<keyword evidence="9" id="KW-0735">Signal-anchor</keyword>
<evidence type="ECO:0000256" key="7">
    <source>
        <dbReference type="ARBA" id="ARBA00023136"/>
    </source>
</evidence>